<feature type="chain" id="PRO_5021027432" evidence="1">
    <location>
        <begin position="22"/>
        <end position="273"/>
    </location>
</feature>
<dbReference type="EMBL" id="RXOC01000018">
    <property type="protein sequence ID" value="RXF67358.1"/>
    <property type="molecule type" value="Genomic_DNA"/>
</dbReference>
<evidence type="ECO:0000313" key="3">
    <source>
        <dbReference type="Proteomes" id="UP000290848"/>
    </source>
</evidence>
<evidence type="ECO:0000313" key="2">
    <source>
        <dbReference type="EMBL" id="RXF67358.1"/>
    </source>
</evidence>
<feature type="signal peptide" evidence="1">
    <location>
        <begin position="1"/>
        <end position="21"/>
    </location>
</feature>
<gene>
    <name evidence="2" type="ORF">EKH83_19610</name>
</gene>
<protein>
    <submittedName>
        <fullName evidence="2">Uncharacterized protein</fullName>
    </submittedName>
</protein>
<sequence length="273" mass="30546">MMKSARLMIAFIFLCPSIVLSQQDTVPEFLESVSFVFPNKTVDILKSTYKKANLNFLVLHDNENTGVRAAHAFCRNHGGSLTELQYGNTRNITFGSGRSLLSFDPNQIFNDAGAYLSLKKYSKGREDSIAVQKARDLARLALKVYNPDTSGYIITLHNNSNGKFSIESYLEGNYLYGTADSIYINPAMDPDDLILVTDPAFFNFLKQQNVNVVLQSPSGPADGSLSVYAQVNKIPYFNIEVQHGHLEENIRLIYVVESMFKAIGINEEYAQSR</sequence>
<dbReference type="RefSeq" id="WP_128771161.1">
    <property type="nucleotide sequence ID" value="NZ_RXOC01000018.1"/>
</dbReference>
<name>A0A4Q0M371_9SPHI</name>
<reference evidence="2 3" key="1">
    <citation type="submission" date="2018-12" db="EMBL/GenBank/DDBJ databases">
        <title>The Draft Genome Sequence of the Soil Bacterium Pedobacter tournemirensis R1.</title>
        <authorList>
            <person name="He J."/>
        </authorList>
    </citation>
    <scope>NUCLEOTIDE SEQUENCE [LARGE SCALE GENOMIC DNA]</scope>
    <source>
        <strain evidence="2 3">R1</strain>
    </source>
</reference>
<proteinExistence type="predicted"/>
<keyword evidence="1" id="KW-0732">Signal</keyword>
<comment type="caution">
    <text evidence="2">The sequence shown here is derived from an EMBL/GenBank/DDBJ whole genome shotgun (WGS) entry which is preliminary data.</text>
</comment>
<accession>A0A4Q0M371</accession>
<organism evidence="2 3">
    <name type="scientific">Arcticibacter tournemirensis</name>
    <dbReference type="NCBI Taxonomy" id="699437"/>
    <lineage>
        <taxon>Bacteria</taxon>
        <taxon>Pseudomonadati</taxon>
        <taxon>Bacteroidota</taxon>
        <taxon>Sphingobacteriia</taxon>
        <taxon>Sphingobacteriales</taxon>
        <taxon>Sphingobacteriaceae</taxon>
        <taxon>Arcticibacter</taxon>
    </lineage>
</organism>
<dbReference type="AlphaFoldDB" id="A0A4Q0M371"/>
<dbReference type="Proteomes" id="UP000290848">
    <property type="component" value="Unassembled WGS sequence"/>
</dbReference>
<evidence type="ECO:0000256" key="1">
    <source>
        <dbReference type="SAM" id="SignalP"/>
    </source>
</evidence>